<sequence>MPGELERMLTFLTKGLTETAALWPDVEQGYAWVHRAAHLLSNDNKLSATQVCQTYETLLAEMEQAPTSSELLATMLSTFRKVTASYWPGLFHCYDHVDLPRTNNDLEQYFGSARYHERRATGRKQASPGVVIRGAVRVVASVASRQHPFSGPELYPTDLTRWHTLRSELNHRHEARRMQYRFRKSPEQYLAALEEKLSKERLPP</sequence>
<accession>A0A8J3MPM1</accession>
<keyword evidence="2" id="KW-1185">Reference proteome</keyword>
<name>A0A8J3MPM1_9CHLR</name>
<evidence type="ECO:0000313" key="2">
    <source>
        <dbReference type="Proteomes" id="UP000612362"/>
    </source>
</evidence>
<dbReference type="AlphaFoldDB" id="A0A8J3MPM1"/>
<evidence type="ECO:0000313" key="1">
    <source>
        <dbReference type="EMBL" id="GHO41906.1"/>
    </source>
</evidence>
<evidence type="ECO:0008006" key="3">
    <source>
        <dbReference type="Google" id="ProtNLM"/>
    </source>
</evidence>
<comment type="caution">
    <text evidence="1">The sequence shown here is derived from an EMBL/GenBank/DDBJ whole genome shotgun (WGS) entry which is preliminary data.</text>
</comment>
<gene>
    <name evidence="1" type="ORF">KSX_00690</name>
</gene>
<dbReference type="Proteomes" id="UP000612362">
    <property type="component" value="Unassembled WGS sequence"/>
</dbReference>
<reference evidence="1" key="1">
    <citation type="submission" date="2020-10" db="EMBL/GenBank/DDBJ databases">
        <title>Taxonomic study of unclassified bacteria belonging to the class Ktedonobacteria.</title>
        <authorList>
            <person name="Yabe S."/>
            <person name="Wang C.M."/>
            <person name="Zheng Y."/>
            <person name="Sakai Y."/>
            <person name="Cavaletti L."/>
            <person name="Monciardini P."/>
            <person name="Donadio S."/>
        </authorList>
    </citation>
    <scope>NUCLEOTIDE SEQUENCE</scope>
    <source>
        <strain evidence="1">SOSP1-1</strain>
    </source>
</reference>
<protein>
    <recommendedName>
        <fullName evidence="3">Transposase</fullName>
    </recommendedName>
</protein>
<dbReference type="EMBL" id="BNJF01000001">
    <property type="protein sequence ID" value="GHO41906.1"/>
    <property type="molecule type" value="Genomic_DNA"/>
</dbReference>
<organism evidence="1 2">
    <name type="scientific">Ktedonospora formicarum</name>
    <dbReference type="NCBI Taxonomy" id="2778364"/>
    <lineage>
        <taxon>Bacteria</taxon>
        <taxon>Bacillati</taxon>
        <taxon>Chloroflexota</taxon>
        <taxon>Ktedonobacteria</taxon>
        <taxon>Ktedonobacterales</taxon>
        <taxon>Ktedonobacteraceae</taxon>
        <taxon>Ktedonospora</taxon>
    </lineage>
</organism>
<proteinExistence type="predicted"/>